<feature type="transmembrane region" description="Helical" evidence="1">
    <location>
        <begin position="162"/>
        <end position="182"/>
    </location>
</feature>
<keyword evidence="1" id="KW-1133">Transmembrane helix</keyword>
<evidence type="ECO:0000313" key="2">
    <source>
        <dbReference type="EMBL" id="MEO3718074.1"/>
    </source>
</evidence>
<evidence type="ECO:0008006" key="4">
    <source>
        <dbReference type="Google" id="ProtNLM"/>
    </source>
</evidence>
<feature type="transmembrane region" description="Helical" evidence="1">
    <location>
        <begin position="339"/>
        <end position="363"/>
    </location>
</feature>
<dbReference type="AlphaFoldDB" id="A0AAW9SXE3"/>
<feature type="transmembrane region" description="Helical" evidence="1">
    <location>
        <begin position="226"/>
        <end position="244"/>
    </location>
</feature>
<evidence type="ECO:0000256" key="1">
    <source>
        <dbReference type="SAM" id="Phobius"/>
    </source>
</evidence>
<reference evidence="2" key="2">
    <citation type="submission" date="2024-05" db="EMBL/GenBank/DDBJ databases">
        <authorList>
            <person name="Wolfe A."/>
        </authorList>
    </citation>
    <scope>NUCLEOTIDE SEQUENCE</scope>
    <source>
        <strain evidence="2">UMB1064</strain>
    </source>
</reference>
<sequence length="477" mass="51558">MSAQPHTRTLNTRAVPTRHYFRAELLRAKWSLTMFLPIIMVAIALVSMVFSRGVDATAMASAHIYSLILLPPLAAITSVIGQNREEKLRQGGLIWRNISSTRVLLARAATVIASTALGHALMATLLARSVSTALQFTIFNTLSFFVFWAFGLALWRLVPRAALFLAPLTAIAWAIAGTLDAMSPNWQVLPWTWAIRPTLPIHGVQANSITAPADSEIWDIAILPPALLHLLLGLGFFAIALAAHGKSLSLPTGRERSTSSLSHGMSATLPWRTWWSLAALMLAGLAVVRVVWNPEYALGLLSFVCVPTAATVVAIMTWTSQADAWPALMYRRSRGSITLRLFALDMAFLVPVLVVAVIISGAGGETNGQTGINPWPYQAVIAPLVAAMIVAVTGLIARRSVAAAIFASVALGGWAVMVGGDVLSASPLWWTSEWGWTWVVRDYPERWPLMVLVSAIVTGAFVAWARATSLKAIRSRS</sequence>
<proteinExistence type="predicted"/>
<feature type="transmembrane region" description="Helical" evidence="1">
    <location>
        <begin position="30"/>
        <end position="50"/>
    </location>
</feature>
<feature type="transmembrane region" description="Helical" evidence="1">
    <location>
        <begin position="274"/>
        <end position="292"/>
    </location>
</feature>
<evidence type="ECO:0000313" key="3">
    <source>
        <dbReference type="Proteomes" id="UP001223646"/>
    </source>
</evidence>
<comment type="caution">
    <text evidence="2">The sequence shown here is derived from an EMBL/GenBank/DDBJ whole genome shotgun (WGS) entry which is preliminary data.</text>
</comment>
<accession>A0AAW9SXE3</accession>
<feature type="transmembrane region" description="Helical" evidence="1">
    <location>
        <begin position="133"/>
        <end position="155"/>
    </location>
</feature>
<feature type="transmembrane region" description="Helical" evidence="1">
    <location>
        <begin position="104"/>
        <end position="127"/>
    </location>
</feature>
<protein>
    <recommendedName>
        <fullName evidence="4">ABC transporter permease</fullName>
    </recommendedName>
</protein>
<dbReference type="RefSeq" id="WP_284826937.1">
    <property type="nucleotide sequence ID" value="NZ_JASOOY020000034.1"/>
</dbReference>
<dbReference type="EMBL" id="JASOOY020000034">
    <property type="protein sequence ID" value="MEO3718074.1"/>
    <property type="molecule type" value="Genomic_DNA"/>
</dbReference>
<keyword evidence="1" id="KW-0812">Transmembrane</keyword>
<feature type="transmembrane region" description="Helical" evidence="1">
    <location>
        <begin position="62"/>
        <end position="83"/>
    </location>
</feature>
<keyword evidence="1" id="KW-0472">Membrane</keyword>
<feature type="transmembrane region" description="Helical" evidence="1">
    <location>
        <begin position="404"/>
        <end position="429"/>
    </location>
</feature>
<feature type="transmembrane region" description="Helical" evidence="1">
    <location>
        <begin position="375"/>
        <end position="397"/>
    </location>
</feature>
<feature type="transmembrane region" description="Helical" evidence="1">
    <location>
        <begin position="298"/>
        <end position="318"/>
    </location>
</feature>
<name>A0AAW9SXE3_CORAY</name>
<organism evidence="2 3">
    <name type="scientific">Corynebacterium amycolatum</name>
    <dbReference type="NCBI Taxonomy" id="43765"/>
    <lineage>
        <taxon>Bacteria</taxon>
        <taxon>Bacillati</taxon>
        <taxon>Actinomycetota</taxon>
        <taxon>Actinomycetes</taxon>
        <taxon>Mycobacteriales</taxon>
        <taxon>Corynebacteriaceae</taxon>
        <taxon>Corynebacterium</taxon>
    </lineage>
</organism>
<reference evidence="2" key="1">
    <citation type="submission" date="2023-05" db="EMBL/GenBank/DDBJ databases">
        <authorList>
            <person name="Du J."/>
        </authorList>
    </citation>
    <scope>NUCLEOTIDE SEQUENCE</scope>
    <source>
        <strain evidence="2">UMB1064</strain>
    </source>
</reference>
<gene>
    <name evidence="2" type="ORF">QP460_010830</name>
</gene>
<feature type="transmembrane region" description="Helical" evidence="1">
    <location>
        <begin position="449"/>
        <end position="467"/>
    </location>
</feature>
<dbReference type="Proteomes" id="UP001223646">
    <property type="component" value="Unassembled WGS sequence"/>
</dbReference>